<dbReference type="InterPro" id="IPR039435">
    <property type="entry name" value="DosC_GS"/>
</dbReference>
<evidence type="ECO:0000256" key="3">
    <source>
        <dbReference type="ARBA" id="ARBA00015125"/>
    </source>
</evidence>
<dbReference type="EMBL" id="JACSQG010000002">
    <property type="protein sequence ID" value="MBD7976643.1"/>
    <property type="molecule type" value="Genomic_DNA"/>
</dbReference>
<evidence type="ECO:0000256" key="6">
    <source>
        <dbReference type="ARBA" id="ARBA00022723"/>
    </source>
</evidence>
<sequence length="456" mass="51348">MPTYASQQFALEWRSLLDEFPSDTLDTVQRIAETHRTEMARFFYAHMLDNPTSSPFLTHDQVKTRLAASMERWILTVFSARSAEEIDAVIDLQKQVGEIHARIEVPVSLVLRGARQLKVSLALFIEQSSLSAEQSLACSRLSARLIDLAMELMSLAYSQSHDRNSRAEEAYRLFSVSHNLGAEKERQRGALLDWENQLMFALATGQGHDSLPLIATSEFGLWFRHKASHAFQGSPESTSILSYIEAIDAQLRDMTYLADQATTLGLLRKVREQTKSIKFLLDSLFEQANDLEAGRDALTRLLNRKFLPVVMSKEVLYSRQSGHTFAVLLLDVDYFKQINDNHGHDVGDQVLQHLAGLLTSNTRGGDYAFRHGGEEFLVLLVDINPTKAMQVAENLRHRIAAEPAKLSNQQSLNVTVSIGVAVHDGHPDYQRLLRRADEALYLAKSQGRNRCVLKES</sequence>
<dbReference type="Pfam" id="PF11563">
    <property type="entry name" value="Protoglobin"/>
    <property type="match status" value="1"/>
</dbReference>
<evidence type="ECO:0000256" key="9">
    <source>
        <dbReference type="ARBA" id="ARBA00023004"/>
    </source>
</evidence>
<dbReference type="SUPFAM" id="SSF55073">
    <property type="entry name" value="Nucleotide cyclase"/>
    <property type="match status" value="1"/>
</dbReference>
<dbReference type="InterPro" id="IPR012292">
    <property type="entry name" value="Globin/Proto"/>
</dbReference>
<evidence type="ECO:0000256" key="2">
    <source>
        <dbReference type="ARBA" id="ARBA00012528"/>
    </source>
</evidence>
<dbReference type="InterPro" id="IPR009050">
    <property type="entry name" value="Globin-like_sf"/>
</dbReference>
<dbReference type="InterPro" id="IPR050469">
    <property type="entry name" value="Diguanylate_Cyclase"/>
</dbReference>
<gene>
    <name evidence="13" type="ORF">H9642_05510</name>
</gene>
<dbReference type="PANTHER" id="PTHR45138">
    <property type="entry name" value="REGULATORY COMPONENTS OF SENSORY TRANSDUCTION SYSTEM"/>
    <property type="match status" value="1"/>
</dbReference>
<reference evidence="13 14" key="1">
    <citation type="submission" date="2020-08" db="EMBL/GenBank/DDBJ databases">
        <title>A Genomic Blueprint of the Chicken Gut Microbiome.</title>
        <authorList>
            <person name="Gilroy R."/>
            <person name="Ravi A."/>
            <person name="Getino M."/>
            <person name="Pursley I."/>
            <person name="Horton D.L."/>
            <person name="Alikhan N.-F."/>
            <person name="Baker D."/>
            <person name="Gharbi K."/>
            <person name="Hall N."/>
            <person name="Watson M."/>
            <person name="Adriaenssens E.M."/>
            <person name="Foster-Nyarko E."/>
            <person name="Jarju S."/>
            <person name="Secka A."/>
            <person name="Antonio M."/>
            <person name="Oren A."/>
            <person name="Chaudhuri R."/>
            <person name="La Ragione R.M."/>
            <person name="Hildebrand F."/>
            <person name="Pallen M.J."/>
        </authorList>
    </citation>
    <scope>NUCLEOTIDE SEQUENCE [LARGE SCALE GENOMIC DNA]</scope>
    <source>
        <strain evidence="13 14">Sa2CUA2</strain>
    </source>
</reference>
<accession>A0ABR8TLK7</accession>
<organism evidence="13 14">
    <name type="scientific">Serpens gallinarum</name>
    <dbReference type="NCBI Taxonomy" id="2763075"/>
    <lineage>
        <taxon>Bacteria</taxon>
        <taxon>Pseudomonadati</taxon>
        <taxon>Pseudomonadota</taxon>
        <taxon>Gammaproteobacteria</taxon>
        <taxon>Pseudomonadales</taxon>
        <taxon>Pseudomonadaceae</taxon>
        <taxon>Pseudomonas</taxon>
    </lineage>
</organism>
<comment type="caution">
    <text evidence="13">The sequence shown here is derived from an EMBL/GenBank/DDBJ whole genome shotgun (WGS) entry which is preliminary data.</text>
</comment>
<dbReference type="NCBIfam" id="TIGR00254">
    <property type="entry name" value="GGDEF"/>
    <property type="match status" value="1"/>
</dbReference>
<dbReference type="SMART" id="SM00267">
    <property type="entry name" value="GGDEF"/>
    <property type="match status" value="1"/>
</dbReference>
<keyword evidence="14" id="KW-1185">Reference proteome</keyword>
<keyword evidence="8" id="KW-0460">Magnesium</keyword>
<name>A0ABR8TLK7_9PSED</name>
<dbReference type="SUPFAM" id="SSF46458">
    <property type="entry name" value="Globin-like"/>
    <property type="match status" value="1"/>
</dbReference>
<evidence type="ECO:0000256" key="4">
    <source>
        <dbReference type="ARBA" id="ARBA00022617"/>
    </source>
</evidence>
<keyword evidence="6" id="KW-0479">Metal-binding</keyword>
<dbReference type="EC" id="2.7.7.65" evidence="2"/>
<dbReference type="CDD" id="cd01949">
    <property type="entry name" value="GGDEF"/>
    <property type="match status" value="1"/>
</dbReference>
<dbReference type="PROSITE" id="PS50887">
    <property type="entry name" value="GGDEF"/>
    <property type="match status" value="1"/>
</dbReference>
<keyword evidence="5" id="KW-0808">Transferase</keyword>
<evidence type="ECO:0000259" key="12">
    <source>
        <dbReference type="PROSITE" id="PS50887"/>
    </source>
</evidence>
<dbReference type="InterPro" id="IPR044398">
    <property type="entry name" value="Globin-sensor_dom"/>
</dbReference>
<dbReference type="PANTHER" id="PTHR45138:SF9">
    <property type="entry name" value="DIGUANYLATE CYCLASE DGCM-RELATED"/>
    <property type="match status" value="1"/>
</dbReference>
<evidence type="ECO:0000313" key="14">
    <source>
        <dbReference type="Proteomes" id="UP000611945"/>
    </source>
</evidence>
<dbReference type="InterPro" id="IPR029787">
    <property type="entry name" value="Nucleotide_cyclase"/>
</dbReference>
<evidence type="ECO:0000256" key="11">
    <source>
        <dbReference type="ARBA" id="ARBA00034247"/>
    </source>
</evidence>
<dbReference type="Pfam" id="PF21118">
    <property type="entry name" value="DosC_2nd"/>
    <property type="match status" value="1"/>
</dbReference>
<dbReference type="CDD" id="cd14757">
    <property type="entry name" value="GS_EcDosC-like_GGDEF"/>
    <property type="match status" value="1"/>
</dbReference>
<dbReference type="Gene3D" id="3.30.70.270">
    <property type="match status" value="1"/>
</dbReference>
<evidence type="ECO:0000313" key="13">
    <source>
        <dbReference type="EMBL" id="MBD7976643.1"/>
    </source>
</evidence>
<dbReference type="InterPro" id="IPR043128">
    <property type="entry name" value="Rev_trsase/Diguanyl_cyclase"/>
</dbReference>
<evidence type="ECO:0000256" key="10">
    <source>
        <dbReference type="ARBA" id="ARBA00029839"/>
    </source>
</evidence>
<dbReference type="RefSeq" id="WP_251835429.1">
    <property type="nucleotide sequence ID" value="NZ_JACSQG010000002.1"/>
</dbReference>
<evidence type="ECO:0000256" key="7">
    <source>
        <dbReference type="ARBA" id="ARBA00022741"/>
    </source>
</evidence>
<dbReference type="Pfam" id="PF00990">
    <property type="entry name" value="GGDEF"/>
    <property type="match status" value="1"/>
</dbReference>
<dbReference type="Gene3D" id="1.10.490.10">
    <property type="entry name" value="Globins"/>
    <property type="match status" value="1"/>
</dbReference>
<evidence type="ECO:0000256" key="8">
    <source>
        <dbReference type="ARBA" id="ARBA00022842"/>
    </source>
</evidence>
<protein>
    <recommendedName>
        <fullName evidence="3">Diguanylate cyclase DosC</fullName>
        <ecNumber evidence="2">2.7.7.65</ecNumber>
    </recommendedName>
    <alternativeName>
        <fullName evidence="10">Direct oxygen-sensing cyclase</fullName>
    </alternativeName>
</protein>
<dbReference type="Proteomes" id="UP000611945">
    <property type="component" value="Unassembled WGS sequence"/>
</dbReference>
<keyword evidence="7" id="KW-0547">Nucleotide-binding</keyword>
<proteinExistence type="predicted"/>
<dbReference type="InterPro" id="IPR000160">
    <property type="entry name" value="GGDEF_dom"/>
</dbReference>
<comment type="catalytic activity">
    <reaction evidence="11">
        <text>2 GTP = 3',3'-c-di-GMP + 2 diphosphate</text>
        <dbReference type="Rhea" id="RHEA:24898"/>
        <dbReference type="ChEBI" id="CHEBI:33019"/>
        <dbReference type="ChEBI" id="CHEBI:37565"/>
        <dbReference type="ChEBI" id="CHEBI:58805"/>
        <dbReference type="EC" id="2.7.7.65"/>
    </reaction>
</comment>
<feature type="domain" description="GGDEF" evidence="12">
    <location>
        <begin position="323"/>
        <end position="456"/>
    </location>
</feature>
<keyword evidence="9" id="KW-0408">Iron</keyword>
<evidence type="ECO:0000256" key="5">
    <source>
        <dbReference type="ARBA" id="ARBA00022679"/>
    </source>
</evidence>
<keyword evidence="4" id="KW-0349">Heme</keyword>
<evidence type="ECO:0000256" key="1">
    <source>
        <dbReference type="ARBA" id="ARBA00001971"/>
    </source>
</evidence>
<comment type="cofactor">
    <cofactor evidence="1">
        <name>heme</name>
        <dbReference type="ChEBI" id="CHEBI:30413"/>
    </cofactor>
</comment>
<dbReference type="InterPro" id="IPR048442">
    <property type="entry name" value="DosC_2nd"/>
</dbReference>